<dbReference type="STRING" id="1341181.FLJC2902T_13310"/>
<name>V6SRD2_9FLAO</name>
<sequence>MKTVIFLSSFHLETGKCNWLELYYVIEKLKPEVIFEELCNETFEDIYFKGYTPQSLEAKAVKKYIENYTAKHFPIDTYETDFSEIFGNYSIIAEKNPEYLMLLNDKLKLINQFGHSFINNPKCAEMLRGLRQIEKTTLLEINNTELLQRYDLERKLHDKREIQMLHNIYDYSEHLDYRKALFICGAEHRDEIINKIPVIQGNKKEKLNWIFYES</sequence>
<gene>
    <name evidence="1" type="ORF">FLJC2902T_13310</name>
</gene>
<dbReference type="PATRIC" id="fig|1341181.4.peg.1310"/>
<protein>
    <submittedName>
        <fullName evidence="1">Uncharacterized protein</fullName>
    </submittedName>
</protein>
<dbReference type="OrthoDB" id="674654at2"/>
<dbReference type="EMBL" id="AVGG01000005">
    <property type="protein sequence ID" value="ESU28737.1"/>
    <property type="molecule type" value="Genomic_DNA"/>
</dbReference>
<reference evidence="1 2" key="1">
    <citation type="submission" date="2013-08" db="EMBL/GenBank/DDBJ databases">
        <title>Flavobacterium limnosediminis JC2902 genome sequencing.</title>
        <authorList>
            <person name="Lee K."/>
            <person name="Yi H."/>
            <person name="Park S."/>
            <person name="Chun J."/>
        </authorList>
    </citation>
    <scope>NUCLEOTIDE SEQUENCE [LARGE SCALE GENOMIC DNA]</scope>
    <source>
        <strain evidence="1 2">JC2902</strain>
    </source>
</reference>
<comment type="caution">
    <text evidence="1">The sequence shown here is derived from an EMBL/GenBank/DDBJ whole genome shotgun (WGS) entry which is preliminary data.</text>
</comment>
<evidence type="ECO:0000313" key="1">
    <source>
        <dbReference type="EMBL" id="ESU28737.1"/>
    </source>
</evidence>
<accession>V6SRD2</accession>
<evidence type="ECO:0000313" key="2">
    <source>
        <dbReference type="Proteomes" id="UP000018004"/>
    </source>
</evidence>
<dbReference type="Proteomes" id="UP000018004">
    <property type="component" value="Unassembled WGS sequence"/>
</dbReference>
<keyword evidence="2" id="KW-1185">Reference proteome</keyword>
<organism evidence="1 2">
    <name type="scientific">Flavobacterium limnosediminis JC2902</name>
    <dbReference type="NCBI Taxonomy" id="1341181"/>
    <lineage>
        <taxon>Bacteria</taxon>
        <taxon>Pseudomonadati</taxon>
        <taxon>Bacteroidota</taxon>
        <taxon>Flavobacteriia</taxon>
        <taxon>Flavobacteriales</taxon>
        <taxon>Flavobacteriaceae</taxon>
        <taxon>Flavobacterium</taxon>
    </lineage>
</organism>
<dbReference type="RefSeq" id="WP_023578973.1">
    <property type="nucleotide sequence ID" value="NZ_AVGG01000005.1"/>
</dbReference>
<proteinExistence type="predicted"/>
<dbReference type="AlphaFoldDB" id="V6SRD2"/>